<dbReference type="InterPro" id="IPR026000">
    <property type="entry name" value="Apc5_dom"/>
</dbReference>
<organism evidence="2 3">
    <name type="scientific">Granulicella aggregans</name>
    <dbReference type="NCBI Taxonomy" id="474949"/>
    <lineage>
        <taxon>Bacteria</taxon>
        <taxon>Pseudomonadati</taxon>
        <taxon>Acidobacteriota</taxon>
        <taxon>Terriglobia</taxon>
        <taxon>Terriglobales</taxon>
        <taxon>Acidobacteriaceae</taxon>
        <taxon>Granulicella</taxon>
    </lineage>
</organism>
<dbReference type="SMART" id="SM00028">
    <property type="entry name" value="TPR"/>
    <property type="match status" value="4"/>
</dbReference>
<dbReference type="RefSeq" id="WP_184216373.1">
    <property type="nucleotide sequence ID" value="NZ_JACHIP010000003.1"/>
</dbReference>
<sequence>MANLSQSETQTASISGSHNIIIQAAGNNITISPHLPHLTLIPRARRILPIQQDIDILKPECEAIPLIGRAPDQEFLRQWLQGSGIKITAITGQGGSGKTRLALDLLSDLAPTWDGGWLHATEAKRFCRLQNLSEWGWQRPTLVVIDYAAMLGESLRTWIAELSNHPAADPTTPSPDHPALRILLLERFADQHTGWYHDLADDTHDGQRARLLINPLTPRPILPIDNIDQRRQLLAAALAAAARHHTDTIPPQLPPPDTSPAIDDRLRQPQWSDPLQLLMAGVSATDGNLLGALSLSRKELAISLAKRERDRLRQYLNKPQSEDLLLHLYACTTLCGGLDRDSAIRLAKAEFDVLQEIYPTGPGGAIRDLAQHLGSSGHIPALAPDLLAEALLLVLLGHSPGLGEQVIERLAQTAGSRIAPNLIHLVQDFGYLVHDQSENQAVTAWAELALSWIDALVSAGAKEISILASIQASLPMDNLALQDVALEVAAILVEKLRASRSIREEATQILLIRRLNALSVRQADKGLWEDALKSTREAVRLLKVLAASNPASFKKLLAQSWLSLSNAESDRDMREEALHSAQQAAQLFNELADDDWIKFLPDLAGSLHNLSSRQAKLGCPNEALVNIKQAINYHRQLVERDRRRFSPYLVDSLENLAKLQGDMGSPIEALATIEEAVALSEELAGLDRGAYLPRLAHAMNELAIRQSIAGQSEKGLISIQTTVKYNQELVAHNPAFFLDRLAGSLHNLCLAQERTGLYDDALQSIQLAILHRRGLAARDPNKFSAPLALSLSVLCDAYARSERWADARAATSDCLEALAPSFTHYPQVFGALAVESVLTHVNVSGKLGLGPDWELLEPYRSIIQIDDAEQNENPNQPPEEDNQ</sequence>
<dbReference type="Pfam" id="PF12862">
    <property type="entry name" value="ANAPC5"/>
    <property type="match status" value="2"/>
</dbReference>
<evidence type="ECO:0000259" key="1">
    <source>
        <dbReference type="Pfam" id="PF12862"/>
    </source>
</evidence>
<dbReference type="SUPFAM" id="SSF48452">
    <property type="entry name" value="TPR-like"/>
    <property type="match status" value="2"/>
</dbReference>
<dbReference type="PANTHER" id="PTHR19959">
    <property type="entry name" value="KINESIN LIGHT CHAIN"/>
    <property type="match status" value="1"/>
</dbReference>
<name>A0A7W8E3N8_9BACT</name>
<evidence type="ECO:0000313" key="3">
    <source>
        <dbReference type="Proteomes" id="UP000540989"/>
    </source>
</evidence>
<gene>
    <name evidence="2" type="ORF">HDF16_002145</name>
</gene>
<dbReference type="PANTHER" id="PTHR19959:SF119">
    <property type="entry name" value="FUNGAL LIPASE-LIKE DOMAIN-CONTAINING PROTEIN"/>
    <property type="match status" value="1"/>
</dbReference>
<protein>
    <recommendedName>
        <fullName evidence="1">Anaphase-promoting complex subunit 5 domain-containing protein</fullName>
    </recommendedName>
</protein>
<accession>A0A7W8E3N8</accession>
<proteinExistence type="predicted"/>
<feature type="domain" description="Anaphase-promoting complex subunit 5" evidence="1">
    <location>
        <begin position="653"/>
        <end position="682"/>
    </location>
</feature>
<dbReference type="Proteomes" id="UP000540989">
    <property type="component" value="Unassembled WGS sequence"/>
</dbReference>
<comment type="caution">
    <text evidence="2">The sequence shown here is derived from an EMBL/GenBank/DDBJ whole genome shotgun (WGS) entry which is preliminary data.</text>
</comment>
<keyword evidence="3" id="KW-1185">Reference proteome</keyword>
<dbReference type="SUPFAM" id="SSF52540">
    <property type="entry name" value="P-loop containing nucleoside triphosphate hydrolases"/>
    <property type="match status" value="1"/>
</dbReference>
<dbReference type="InterPro" id="IPR011990">
    <property type="entry name" value="TPR-like_helical_dom_sf"/>
</dbReference>
<dbReference type="AlphaFoldDB" id="A0A7W8E3N8"/>
<dbReference type="Gene3D" id="1.25.40.10">
    <property type="entry name" value="Tetratricopeptide repeat domain"/>
    <property type="match status" value="2"/>
</dbReference>
<dbReference type="InterPro" id="IPR019734">
    <property type="entry name" value="TPR_rpt"/>
</dbReference>
<dbReference type="InterPro" id="IPR027417">
    <property type="entry name" value="P-loop_NTPase"/>
</dbReference>
<reference evidence="2 3" key="1">
    <citation type="submission" date="2020-08" db="EMBL/GenBank/DDBJ databases">
        <title>Genomic Encyclopedia of Type Strains, Phase IV (KMG-V): Genome sequencing to study the core and pangenomes of soil and plant-associated prokaryotes.</title>
        <authorList>
            <person name="Whitman W."/>
        </authorList>
    </citation>
    <scope>NUCLEOTIDE SEQUENCE [LARGE SCALE GENOMIC DNA]</scope>
    <source>
        <strain evidence="2 3">M8UP14</strain>
    </source>
</reference>
<evidence type="ECO:0000313" key="2">
    <source>
        <dbReference type="EMBL" id="MBB5057439.1"/>
    </source>
</evidence>
<feature type="domain" description="Anaphase-promoting complex subunit 5" evidence="1">
    <location>
        <begin position="606"/>
        <end position="636"/>
    </location>
</feature>
<dbReference type="EMBL" id="JACHIP010000003">
    <property type="protein sequence ID" value="MBB5057439.1"/>
    <property type="molecule type" value="Genomic_DNA"/>
</dbReference>